<dbReference type="AlphaFoldDB" id="M1D8V9"/>
<reference evidence="3" key="1">
    <citation type="journal article" date="2011" name="Nature">
        <title>Genome sequence and analysis of the tuber crop potato.</title>
        <authorList>
            <consortium name="The Potato Genome Sequencing Consortium"/>
        </authorList>
    </citation>
    <scope>NUCLEOTIDE SEQUENCE [LARGE SCALE GENOMIC DNA]</scope>
    <source>
        <strain evidence="3">cv. DM1-3 516 R44</strain>
    </source>
</reference>
<organism evidence="2 3">
    <name type="scientific">Solanum tuberosum</name>
    <name type="common">Potato</name>
    <dbReference type="NCBI Taxonomy" id="4113"/>
    <lineage>
        <taxon>Eukaryota</taxon>
        <taxon>Viridiplantae</taxon>
        <taxon>Streptophyta</taxon>
        <taxon>Embryophyta</taxon>
        <taxon>Tracheophyta</taxon>
        <taxon>Spermatophyta</taxon>
        <taxon>Magnoliopsida</taxon>
        <taxon>eudicotyledons</taxon>
        <taxon>Gunneridae</taxon>
        <taxon>Pentapetalae</taxon>
        <taxon>asterids</taxon>
        <taxon>lamiids</taxon>
        <taxon>Solanales</taxon>
        <taxon>Solanaceae</taxon>
        <taxon>Solanoideae</taxon>
        <taxon>Solaneae</taxon>
        <taxon>Solanum</taxon>
    </lineage>
</organism>
<protein>
    <submittedName>
        <fullName evidence="2">Polyprotein protein</fullName>
    </submittedName>
</protein>
<evidence type="ECO:0000313" key="3">
    <source>
        <dbReference type="Proteomes" id="UP000011115"/>
    </source>
</evidence>
<accession>M1D8V9</accession>
<feature type="compositionally biased region" description="Basic and acidic residues" evidence="1">
    <location>
        <begin position="29"/>
        <end position="51"/>
    </location>
</feature>
<dbReference type="InParanoid" id="M1D8V9"/>
<proteinExistence type="predicted"/>
<sequence length="117" mass="13137">MELDIRWTAEQLGERDLDYLKSQNPEDEELRHTDNGLEQKADHRPGWRDAESEAETDEEELGVRDAAMYVDLADLEGAIVETAVQTSLRDYSMLGSNGANDTSEPGTDVQTYVVTDM</sequence>
<dbReference type="EnsemblPlants" id="PGSC0003DMT400085159">
    <property type="protein sequence ID" value="PGSC0003DMT400085159"/>
    <property type="gene ID" value="PGSC0003DMG400034730"/>
</dbReference>
<reference evidence="2" key="2">
    <citation type="submission" date="2015-06" db="UniProtKB">
        <authorList>
            <consortium name="EnsemblPlants"/>
        </authorList>
    </citation>
    <scope>IDENTIFICATION</scope>
    <source>
        <strain evidence="2">DM1-3 516 R44</strain>
    </source>
</reference>
<dbReference type="Proteomes" id="UP000011115">
    <property type="component" value="Unassembled WGS sequence"/>
</dbReference>
<evidence type="ECO:0000313" key="2">
    <source>
        <dbReference type="EnsemblPlants" id="PGSC0003DMT400085159"/>
    </source>
</evidence>
<dbReference type="HOGENOM" id="CLU_2089107_0_0_1"/>
<name>M1D8V9_SOLTU</name>
<evidence type="ECO:0000256" key="1">
    <source>
        <dbReference type="SAM" id="MobiDB-lite"/>
    </source>
</evidence>
<dbReference type="Gramene" id="PGSC0003DMT400085159">
    <property type="protein sequence ID" value="PGSC0003DMT400085159"/>
    <property type="gene ID" value="PGSC0003DMG400034730"/>
</dbReference>
<keyword evidence="3" id="KW-1185">Reference proteome</keyword>
<dbReference type="PaxDb" id="4113-PGSC0003DMT400085159"/>
<feature type="region of interest" description="Disordered" evidence="1">
    <location>
        <begin position="17"/>
        <end position="61"/>
    </location>
</feature>